<organism evidence="1 2">
    <name type="scientific">Paenibacillus alvei</name>
    <name type="common">Bacillus alvei</name>
    <dbReference type="NCBI Taxonomy" id="44250"/>
    <lineage>
        <taxon>Bacteria</taxon>
        <taxon>Bacillati</taxon>
        <taxon>Bacillota</taxon>
        <taxon>Bacilli</taxon>
        <taxon>Bacillales</taxon>
        <taxon>Paenibacillaceae</taxon>
        <taxon>Paenibacillus</taxon>
    </lineage>
</organism>
<dbReference type="InterPro" id="IPR036582">
    <property type="entry name" value="Mao_N_sf"/>
</dbReference>
<dbReference type="AlphaFoldDB" id="A0A383RN16"/>
<reference evidence="2" key="1">
    <citation type="submission" date="2018-08" db="EMBL/GenBank/DDBJ databases">
        <authorList>
            <person name="Chevrot R."/>
        </authorList>
    </citation>
    <scope>NUCLEOTIDE SEQUENCE [LARGE SCALE GENOMIC DNA]</scope>
</reference>
<dbReference type="Proteomes" id="UP000304148">
    <property type="component" value="Chromosome"/>
</dbReference>
<evidence type="ECO:0008006" key="3">
    <source>
        <dbReference type="Google" id="ProtNLM"/>
    </source>
</evidence>
<protein>
    <recommendedName>
        <fullName evidence="3">Copper amine oxidase-like N-terminal domain-containing protein</fullName>
    </recommendedName>
</protein>
<evidence type="ECO:0000313" key="1">
    <source>
        <dbReference type="EMBL" id="SYX87706.1"/>
    </source>
</evidence>
<sequence>MIASGTFTNGLVTAPVRQLAEALRADVGYNGKKATVNGKVIVGSQKIGDISYAPVREIVEAAGGKVTAWDGLTRKVYIQK</sequence>
<name>A0A383RN16_PAEAL</name>
<gene>
    <name evidence="1" type="ORF">PBLR_20050</name>
</gene>
<proteinExistence type="predicted"/>
<dbReference type="EMBL" id="LS992241">
    <property type="protein sequence ID" value="SYX87706.1"/>
    <property type="molecule type" value="Genomic_DNA"/>
</dbReference>
<evidence type="ECO:0000313" key="2">
    <source>
        <dbReference type="Proteomes" id="UP000304148"/>
    </source>
</evidence>
<accession>A0A383RN16</accession>
<dbReference type="SUPFAM" id="SSF55383">
    <property type="entry name" value="Copper amine oxidase, domain N"/>
    <property type="match status" value="1"/>
</dbReference>